<reference evidence="1" key="1">
    <citation type="submission" date="2022-12" db="EMBL/GenBank/DDBJ databases">
        <title>Genome sequence of HCMS5-2.</title>
        <authorList>
            <person name="Woo H."/>
        </authorList>
    </citation>
    <scope>NUCLEOTIDE SEQUENCE</scope>
    <source>
        <strain evidence="1">HCMS5-2</strain>
    </source>
</reference>
<gene>
    <name evidence="1" type="ORF">O0955_06670</name>
</gene>
<dbReference type="RefSeq" id="WP_269426761.1">
    <property type="nucleotide sequence ID" value="NZ_JAPWGM010000002.1"/>
</dbReference>
<name>A0ABT4L6Z0_9SPHI</name>
<dbReference type="EMBL" id="JAPWGM010000002">
    <property type="protein sequence ID" value="MCZ4243685.1"/>
    <property type="molecule type" value="Genomic_DNA"/>
</dbReference>
<dbReference type="InterPro" id="IPR009078">
    <property type="entry name" value="Ferritin-like_SF"/>
</dbReference>
<accession>A0ABT4L6Z0</accession>
<proteinExistence type="predicted"/>
<organism evidence="1 2">
    <name type="scientific">Pedobacter punctiformis</name>
    <dbReference type="NCBI Taxonomy" id="3004097"/>
    <lineage>
        <taxon>Bacteria</taxon>
        <taxon>Pseudomonadati</taxon>
        <taxon>Bacteroidota</taxon>
        <taxon>Sphingobacteriia</taxon>
        <taxon>Sphingobacteriales</taxon>
        <taxon>Sphingobacteriaceae</taxon>
        <taxon>Pedobacter</taxon>
    </lineage>
</organism>
<comment type="caution">
    <text evidence="1">The sequence shown here is derived from an EMBL/GenBank/DDBJ whole genome shotgun (WGS) entry which is preliminary data.</text>
</comment>
<evidence type="ECO:0000313" key="1">
    <source>
        <dbReference type="EMBL" id="MCZ4243685.1"/>
    </source>
</evidence>
<keyword evidence="2" id="KW-1185">Reference proteome</keyword>
<sequence>MNFKTTNFKKMLDSSLKIIVGDNVLHAKWLNTLSYMENAGAKKISASEHKENVNLIILKHAAEEHRHAYYLKKQIAKIDESLCKTYKNSELLSPNHTKFYLHALDIAVCRYLKAKFNLSGYDLKFAAYLFVTYAIEVRADELYPIYQTILDDARSKVNVKSIILEEEGHLEEMINQLVEFSSDWEHHAAEVVKIEKSLFENWVEALHAELPVSA</sequence>
<dbReference type="Proteomes" id="UP001144347">
    <property type="component" value="Unassembled WGS sequence"/>
</dbReference>
<evidence type="ECO:0000313" key="2">
    <source>
        <dbReference type="Proteomes" id="UP001144347"/>
    </source>
</evidence>
<evidence type="ECO:0008006" key="3">
    <source>
        <dbReference type="Google" id="ProtNLM"/>
    </source>
</evidence>
<protein>
    <recommendedName>
        <fullName evidence="3">Ferritin-like domain-containing protein</fullName>
    </recommendedName>
</protein>
<dbReference type="SUPFAM" id="SSF47240">
    <property type="entry name" value="Ferritin-like"/>
    <property type="match status" value="1"/>
</dbReference>